<dbReference type="GO" id="GO:0000967">
    <property type="term" value="P:rRNA 5'-end processing"/>
    <property type="evidence" value="ECO:0007669"/>
    <property type="project" value="UniProtKB-UniRule"/>
</dbReference>
<dbReference type="CDD" id="cd16964">
    <property type="entry name" value="YqgF"/>
    <property type="match status" value="1"/>
</dbReference>
<dbReference type="PANTHER" id="PTHR33317:SF4">
    <property type="entry name" value="POLYNUCLEOTIDYL TRANSFERASE, RIBONUCLEASE H-LIKE SUPERFAMILY PROTEIN"/>
    <property type="match status" value="1"/>
</dbReference>
<comment type="function">
    <text evidence="5">Could be a nuclease involved in processing of the 5'-end of pre-16S rRNA.</text>
</comment>
<organism evidence="7 8">
    <name type="scientific">candidate division WWE3 bacterium GW2011_GWE1_41_27</name>
    <dbReference type="NCBI Taxonomy" id="1619131"/>
    <lineage>
        <taxon>Bacteria</taxon>
        <taxon>Katanobacteria</taxon>
    </lineage>
</organism>
<evidence type="ECO:0000256" key="4">
    <source>
        <dbReference type="ARBA" id="ARBA00022801"/>
    </source>
</evidence>
<protein>
    <recommendedName>
        <fullName evidence="5">Putative pre-16S rRNA nuclease</fullName>
        <ecNumber evidence="5">3.1.-.-</ecNumber>
    </recommendedName>
</protein>
<evidence type="ECO:0000313" key="8">
    <source>
        <dbReference type="Proteomes" id="UP000034544"/>
    </source>
</evidence>
<comment type="subcellular location">
    <subcellularLocation>
        <location evidence="5">Cytoplasm</location>
    </subcellularLocation>
</comment>
<keyword evidence="2 5" id="KW-0690">Ribosome biogenesis</keyword>
<dbReference type="Pfam" id="PF03652">
    <property type="entry name" value="RuvX"/>
    <property type="match status" value="1"/>
</dbReference>
<reference evidence="7 8" key="1">
    <citation type="journal article" date="2015" name="Nature">
        <title>rRNA introns, odd ribosomes, and small enigmatic genomes across a large radiation of phyla.</title>
        <authorList>
            <person name="Brown C.T."/>
            <person name="Hug L.A."/>
            <person name="Thomas B.C."/>
            <person name="Sharon I."/>
            <person name="Castelle C.J."/>
            <person name="Singh A."/>
            <person name="Wilkins M.J."/>
            <person name="Williams K.H."/>
            <person name="Banfield J.F."/>
        </authorList>
    </citation>
    <scope>NUCLEOTIDE SEQUENCE [LARGE SCALE GENOMIC DNA]</scope>
</reference>
<dbReference type="Gene3D" id="3.30.420.140">
    <property type="entry name" value="YqgF/RNase H-like domain"/>
    <property type="match status" value="1"/>
</dbReference>
<accession>A0A0G0YBB4</accession>
<dbReference type="InterPro" id="IPR012337">
    <property type="entry name" value="RNaseH-like_sf"/>
</dbReference>
<dbReference type="InterPro" id="IPR006641">
    <property type="entry name" value="YqgF/RNaseH-like_dom"/>
</dbReference>
<dbReference type="Proteomes" id="UP000034544">
    <property type="component" value="Unassembled WGS sequence"/>
</dbReference>
<evidence type="ECO:0000256" key="2">
    <source>
        <dbReference type="ARBA" id="ARBA00022517"/>
    </source>
</evidence>
<dbReference type="HAMAP" id="MF_00651">
    <property type="entry name" value="Nuclease_YqgF"/>
    <property type="match status" value="1"/>
</dbReference>
<dbReference type="InterPro" id="IPR037027">
    <property type="entry name" value="YqgF/RNaseH-like_dom_sf"/>
</dbReference>
<proteinExistence type="inferred from homology"/>
<dbReference type="EMBL" id="LCBF01000018">
    <property type="protein sequence ID" value="KKS06881.1"/>
    <property type="molecule type" value="Genomic_DNA"/>
</dbReference>
<comment type="similarity">
    <text evidence="5">Belongs to the YqgF HJR family.</text>
</comment>
<dbReference type="InterPro" id="IPR005227">
    <property type="entry name" value="YqgF"/>
</dbReference>
<evidence type="ECO:0000259" key="6">
    <source>
        <dbReference type="SMART" id="SM00732"/>
    </source>
</evidence>
<gene>
    <name evidence="7" type="ORF">UU59_C0018G0006</name>
</gene>
<evidence type="ECO:0000256" key="5">
    <source>
        <dbReference type="HAMAP-Rule" id="MF_00651"/>
    </source>
</evidence>
<dbReference type="AlphaFoldDB" id="A0A0G0YBB4"/>
<keyword evidence="3 5" id="KW-0540">Nuclease</keyword>
<dbReference type="PANTHER" id="PTHR33317">
    <property type="entry name" value="POLYNUCLEOTIDYL TRANSFERASE, RIBONUCLEASE H-LIKE SUPERFAMILY PROTEIN"/>
    <property type="match status" value="1"/>
</dbReference>
<keyword evidence="4 5" id="KW-0378">Hydrolase</keyword>
<dbReference type="EC" id="3.1.-.-" evidence="5"/>
<keyword evidence="1 5" id="KW-0963">Cytoplasm</keyword>
<evidence type="ECO:0000256" key="1">
    <source>
        <dbReference type="ARBA" id="ARBA00022490"/>
    </source>
</evidence>
<feature type="domain" description="YqgF/RNase H-like" evidence="6">
    <location>
        <begin position="11"/>
        <end position="109"/>
    </location>
</feature>
<dbReference type="NCBIfam" id="TIGR00250">
    <property type="entry name" value="RNAse_H_YqgF"/>
    <property type="match status" value="1"/>
</dbReference>
<evidence type="ECO:0000256" key="3">
    <source>
        <dbReference type="ARBA" id="ARBA00022722"/>
    </source>
</evidence>
<dbReference type="SUPFAM" id="SSF53098">
    <property type="entry name" value="Ribonuclease H-like"/>
    <property type="match status" value="1"/>
</dbReference>
<dbReference type="GO" id="GO:0005737">
    <property type="term" value="C:cytoplasm"/>
    <property type="evidence" value="ECO:0007669"/>
    <property type="project" value="UniProtKB-SubCell"/>
</dbReference>
<evidence type="ECO:0000313" key="7">
    <source>
        <dbReference type="EMBL" id="KKS06881.1"/>
    </source>
</evidence>
<dbReference type="SMART" id="SM00732">
    <property type="entry name" value="YqgFc"/>
    <property type="match status" value="1"/>
</dbReference>
<sequence length="146" mass="15881">MSKKKAVAADKSYLGLDYGTSNIGVALGKNGFVAPLKIVSGKSQNTAISELIRVALENKVEAFVMGLPLTVEGKETAQSLKNRKFAKLLKIFSKKPVIFTNEAGSTQEALENMAIQKSSGRRKAYSDDVAAAIILTRFFHEFPKKD</sequence>
<name>A0A0G0YBB4_UNCKA</name>
<dbReference type="GO" id="GO:0004518">
    <property type="term" value="F:nuclease activity"/>
    <property type="evidence" value="ECO:0007669"/>
    <property type="project" value="UniProtKB-KW"/>
</dbReference>
<comment type="caution">
    <text evidence="7">The sequence shown here is derived from an EMBL/GenBank/DDBJ whole genome shotgun (WGS) entry which is preliminary data.</text>
</comment>
<dbReference type="GO" id="GO:0016788">
    <property type="term" value="F:hydrolase activity, acting on ester bonds"/>
    <property type="evidence" value="ECO:0007669"/>
    <property type="project" value="UniProtKB-UniRule"/>
</dbReference>